<evidence type="ECO:0000256" key="2">
    <source>
        <dbReference type="SAM" id="MobiDB-lite"/>
    </source>
</evidence>
<feature type="compositionally biased region" description="Basic and acidic residues" evidence="2">
    <location>
        <begin position="120"/>
        <end position="134"/>
    </location>
</feature>
<feature type="region of interest" description="Disordered" evidence="2">
    <location>
        <begin position="89"/>
        <end position="149"/>
    </location>
</feature>
<name>A0A974P3L3_9CAUL</name>
<sequence length="149" mass="17126">MTLIEPYIGPHGVLTGSARIVQEAQEEAAALERLDEVNRRHREFVQRRNAAERQIAETLEALEREEAELLALENVDERKEKVLTASRFAAATRRGRRSDHLPRDTARRRRTRRRVQARAEALRHRIDAALDPGDRQPAPGARERASRQL</sequence>
<organism evidence="3">
    <name type="scientific">Phenylobacterium glaciei</name>
    <dbReference type="NCBI Taxonomy" id="2803784"/>
    <lineage>
        <taxon>Bacteria</taxon>
        <taxon>Pseudomonadati</taxon>
        <taxon>Pseudomonadota</taxon>
        <taxon>Alphaproteobacteria</taxon>
        <taxon>Caulobacterales</taxon>
        <taxon>Caulobacteraceae</taxon>
        <taxon>Phenylobacterium</taxon>
    </lineage>
</organism>
<reference evidence="3" key="1">
    <citation type="submission" date="2021-01" db="EMBL/GenBank/DDBJ databases">
        <title>Genome sequence of Phenylobacterium sp. 20VBR1 isolated from a valley glaceir, Ny-Alesund, Svalbard.</title>
        <authorList>
            <person name="Thomas F.A."/>
            <person name="Krishnan K.P."/>
            <person name="Sinha R.K."/>
        </authorList>
    </citation>
    <scope>NUCLEOTIDE SEQUENCE</scope>
    <source>
        <strain evidence="3">20VBR1</strain>
    </source>
</reference>
<feature type="coiled-coil region" evidence="1">
    <location>
        <begin position="34"/>
        <end position="82"/>
    </location>
</feature>
<protein>
    <submittedName>
        <fullName evidence="3">Uncharacterized protein</fullName>
    </submittedName>
</protein>
<dbReference type="AlphaFoldDB" id="A0A974P3L3"/>
<feature type="compositionally biased region" description="Basic residues" evidence="2">
    <location>
        <begin position="106"/>
        <end position="116"/>
    </location>
</feature>
<accession>A0A974P3L3</accession>
<proteinExistence type="predicted"/>
<gene>
    <name evidence="3" type="ORF">JKL49_26165</name>
</gene>
<dbReference type="EMBL" id="CP068570">
    <property type="protein sequence ID" value="QQZ50068.1"/>
    <property type="molecule type" value="Genomic_DNA"/>
</dbReference>
<evidence type="ECO:0000256" key="1">
    <source>
        <dbReference type="SAM" id="Coils"/>
    </source>
</evidence>
<evidence type="ECO:0000313" key="3">
    <source>
        <dbReference type="EMBL" id="QQZ50068.1"/>
    </source>
</evidence>
<keyword evidence="1" id="KW-0175">Coiled coil</keyword>